<dbReference type="InterPro" id="IPR013976">
    <property type="entry name" value="HDOD"/>
</dbReference>
<proteinExistence type="predicted"/>
<reference evidence="4 5" key="1">
    <citation type="submission" date="2016-12" db="EMBL/GenBank/DDBJ databases">
        <title>Diversity of luminous bacteria.</title>
        <authorList>
            <person name="Yoshizawa S."/>
            <person name="Kogure K."/>
        </authorList>
    </citation>
    <scope>NUCLEOTIDE SEQUENCE [LARGE SCALE GENOMIC DNA]</scope>
    <source>
        <strain evidence="4 5">SA4-48</strain>
    </source>
</reference>
<dbReference type="AlphaFoldDB" id="A0A2S7UVU2"/>
<keyword evidence="2" id="KW-1133">Transmembrane helix</keyword>
<evidence type="ECO:0000313" key="4">
    <source>
        <dbReference type="EMBL" id="PQJ53381.1"/>
    </source>
</evidence>
<dbReference type="Proteomes" id="UP000239007">
    <property type="component" value="Unassembled WGS sequence"/>
</dbReference>
<dbReference type="Gene3D" id="1.10.3210.10">
    <property type="entry name" value="Hypothetical protein af1432"/>
    <property type="match status" value="1"/>
</dbReference>
<sequence length="377" mass="43409">MNNPNYQKTASFVESRFSDLLLSDDFALSRLGFNREELRQSSTRALLDIEAKAQEKKQKRQETEQEFKVYVSEYFHETLFEYLKQRVADPDYIFNELLNFEPELPKLFDACAAKASGVTHFEQIIANIPWLKSKFIETINNPPFREAKSIKPKVENLGLAIRYIGLDNTKLVVLSQAAQHWLPHSTEPYNTFKSRYWQYAIATANCSRQLAKYNGLNEVVAFFLGLFHAVGISIALRLYLRAFDTVRIAQMKDSLKTGRRDIEKVLNSLESDPIFISEALSKFSNLISYKVFEKLGLKYAVVAPYAEEIKDKLTFAQASPMTQVLMQARTFAQYKILQKARLIELDEAKVFLTNYKISNAIIGELNKVNLTNIKYTK</sequence>
<evidence type="ECO:0000256" key="2">
    <source>
        <dbReference type="SAM" id="Phobius"/>
    </source>
</evidence>
<accession>A0A2S7UVU2</accession>
<feature type="domain" description="HDOD" evidence="3">
    <location>
        <begin position="97"/>
        <end position="311"/>
    </location>
</feature>
<keyword evidence="1" id="KW-0175">Coiled coil</keyword>
<dbReference type="PANTHER" id="PTHR33525:SF4">
    <property type="entry name" value="CYCLIC DI-GMP PHOSPHODIESTERASE CDGJ"/>
    <property type="match status" value="1"/>
</dbReference>
<dbReference type="PANTHER" id="PTHR33525">
    <property type="match status" value="1"/>
</dbReference>
<protein>
    <recommendedName>
        <fullName evidence="3">HDOD domain-containing protein</fullName>
    </recommendedName>
</protein>
<dbReference type="PROSITE" id="PS51833">
    <property type="entry name" value="HDOD"/>
    <property type="match status" value="1"/>
</dbReference>
<keyword evidence="5" id="KW-1185">Reference proteome</keyword>
<gene>
    <name evidence="4" type="ORF">BTO11_06650</name>
</gene>
<dbReference type="OrthoDB" id="6233174at2"/>
<keyword evidence="2" id="KW-0472">Membrane</keyword>
<feature type="transmembrane region" description="Helical" evidence="2">
    <location>
        <begin position="219"/>
        <end position="240"/>
    </location>
</feature>
<comment type="caution">
    <text evidence="4">The sequence shown here is derived from an EMBL/GenBank/DDBJ whole genome shotgun (WGS) entry which is preliminary data.</text>
</comment>
<dbReference type="InterPro" id="IPR052340">
    <property type="entry name" value="RNase_Y/CdgJ"/>
</dbReference>
<evidence type="ECO:0000259" key="3">
    <source>
        <dbReference type="PROSITE" id="PS51833"/>
    </source>
</evidence>
<feature type="coiled-coil region" evidence="1">
    <location>
        <begin position="46"/>
        <end position="73"/>
    </location>
</feature>
<keyword evidence="2" id="KW-0812">Transmembrane</keyword>
<dbReference type="SUPFAM" id="SSF109604">
    <property type="entry name" value="HD-domain/PDEase-like"/>
    <property type="match status" value="1"/>
</dbReference>
<organism evidence="4 5">
    <name type="scientific">Psychrosphaera saromensis</name>
    <dbReference type="NCBI Taxonomy" id="716813"/>
    <lineage>
        <taxon>Bacteria</taxon>
        <taxon>Pseudomonadati</taxon>
        <taxon>Pseudomonadota</taxon>
        <taxon>Gammaproteobacteria</taxon>
        <taxon>Alteromonadales</taxon>
        <taxon>Pseudoalteromonadaceae</taxon>
        <taxon>Psychrosphaera</taxon>
    </lineage>
</organism>
<dbReference type="Pfam" id="PF08668">
    <property type="entry name" value="HDOD"/>
    <property type="match status" value="1"/>
</dbReference>
<evidence type="ECO:0000313" key="5">
    <source>
        <dbReference type="Proteomes" id="UP000239007"/>
    </source>
</evidence>
<name>A0A2S7UVU2_9GAMM</name>
<dbReference type="EMBL" id="MSCH01000003">
    <property type="protein sequence ID" value="PQJ53381.1"/>
    <property type="molecule type" value="Genomic_DNA"/>
</dbReference>
<dbReference type="RefSeq" id="WP_105051863.1">
    <property type="nucleotide sequence ID" value="NZ_BMYG01000003.1"/>
</dbReference>
<evidence type="ECO:0000256" key="1">
    <source>
        <dbReference type="SAM" id="Coils"/>
    </source>
</evidence>